<dbReference type="InParanoid" id="A0A078A7L8"/>
<dbReference type="Gene3D" id="3.60.40.10">
    <property type="entry name" value="PPM-type phosphatase domain"/>
    <property type="match status" value="1"/>
</dbReference>
<dbReference type="InterPro" id="IPR036457">
    <property type="entry name" value="PPM-type-like_dom_sf"/>
</dbReference>
<sequence length="813" mass="91879">MLNQKSLNDLKISQQNTLILASSPGLQPSDQIIQKQSKLVGSLLSSKSKDQLYNLSTISKSNNTAFNSQTIQYNQNSSIRKILPSAPPYSVGQPQQMLQPLRIQNNDIRVETPKEGDNLVNLKELRFKQSLSAANQLHQNSGQIQSPVLQTFAQPQNHRLRPATNVNQNNNQSDLKQVNLAQINQAPRSYSRSRPDEDKELMSGQKLKQNPQSLDRKSQQNQGYSYSSRIDMKLNESDFTKFKDNFNIQKVLSPYQGLRMPQQQQLIEDKSDEINSLKHKRKHSKSDVQLQQDSMGTASSEVTDKFKNIKNLQKNSSSSRLYLPPAKDSKMFFSNMGNSNQIQNETTFQRKLNNLSRGSADNESQQIISNNLSQNLSKSQSAQSLLLKNKRNELQLYQCTNLNIVNEENENQLLSDSYQKADSKCKESTPDDQKLKFQPLASATATKFFDKRFIDRVQGVNQEQKSIDIENKSSVRLENVNNSIMSSYYTRPKQEKSLQFLKYSAISKAGRNARLQTKTNQDSYAVIKGFCGSQTNWYFGVFDGHGTYGHLASEYASKALSSRMSTLVYNQQHSYQGNGNQKFDVNRVKDLTDVSSLDEQNLRGIITNAYEWTNEQMGLQGFDVSYSGSTSVTLVVVKDSFIVANAGDSRCIVFRKSSPGEQQEAECLSRDHKPNLAGESERIISRNGRIDSFKDFNGNNIGPMRVWMKNEDIPGLAMSRSLGDAVAESLGVIPTPDIKFYQRQPDKDRAIVVCSDGVSEFLENEQIGQIIEPYYKNNDTEGACRKLVEEATNQWLKEESVIDDITAIVIFFH</sequence>
<comment type="subcellular location">
    <subcellularLocation>
        <location evidence="1">Membrane</location>
        <topology evidence="1">Peripheral membrane protein</topology>
    </subcellularLocation>
</comment>
<keyword evidence="3 6" id="KW-0378">Hydrolase</keyword>
<evidence type="ECO:0000259" key="8">
    <source>
        <dbReference type="PROSITE" id="PS51746"/>
    </source>
</evidence>
<evidence type="ECO:0000256" key="2">
    <source>
        <dbReference type="ARBA" id="ARBA00022723"/>
    </source>
</evidence>
<proteinExistence type="inferred from homology"/>
<evidence type="ECO:0000256" key="4">
    <source>
        <dbReference type="ARBA" id="ARBA00022912"/>
    </source>
</evidence>
<keyword evidence="2" id="KW-0479">Metal-binding</keyword>
<dbReference type="PROSITE" id="PS51746">
    <property type="entry name" value="PPM_2"/>
    <property type="match status" value="1"/>
</dbReference>
<keyword evidence="5" id="KW-0472">Membrane</keyword>
<evidence type="ECO:0000256" key="1">
    <source>
        <dbReference type="ARBA" id="ARBA00004170"/>
    </source>
</evidence>
<accession>A0A078A7L8</accession>
<dbReference type="GO" id="GO:0016020">
    <property type="term" value="C:membrane"/>
    <property type="evidence" value="ECO:0007669"/>
    <property type="project" value="UniProtKB-SubCell"/>
</dbReference>
<feature type="compositionally biased region" description="Polar residues" evidence="7">
    <location>
        <begin position="287"/>
        <end position="299"/>
    </location>
</feature>
<evidence type="ECO:0000256" key="5">
    <source>
        <dbReference type="ARBA" id="ARBA00023136"/>
    </source>
</evidence>
<feature type="region of interest" description="Disordered" evidence="7">
    <location>
        <begin position="182"/>
        <end position="227"/>
    </location>
</feature>
<protein>
    <submittedName>
        <fullName evidence="9">Protein phosphatase 2c containing protein</fullName>
    </submittedName>
</protein>
<name>A0A078A7L8_STYLE</name>
<organism evidence="9 10">
    <name type="scientific">Stylonychia lemnae</name>
    <name type="common">Ciliate</name>
    <dbReference type="NCBI Taxonomy" id="5949"/>
    <lineage>
        <taxon>Eukaryota</taxon>
        <taxon>Sar</taxon>
        <taxon>Alveolata</taxon>
        <taxon>Ciliophora</taxon>
        <taxon>Intramacronucleata</taxon>
        <taxon>Spirotrichea</taxon>
        <taxon>Stichotrichia</taxon>
        <taxon>Sporadotrichida</taxon>
        <taxon>Oxytrichidae</taxon>
        <taxon>Stylonychinae</taxon>
        <taxon>Stylonychia</taxon>
    </lineage>
</organism>
<dbReference type="InterPro" id="IPR001932">
    <property type="entry name" value="PPM-type_phosphatase-like_dom"/>
</dbReference>
<feature type="domain" description="PPM-type phosphatase" evidence="8">
    <location>
        <begin position="502"/>
        <end position="812"/>
    </location>
</feature>
<dbReference type="CDD" id="cd00143">
    <property type="entry name" value="PP2Cc"/>
    <property type="match status" value="1"/>
</dbReference>
<dbReference type="OMA" id="WIHASIS"/>
<feature type="compositionally biased region" description="Polar residues" evidence="7">
    <location>
        <begin position="182"/>
        <end position="192"/>
    </location>
</feature>
<dbReference type="InterPro" id="IPR015655">
    <property type="entry name" value="PP2C"/>
</dbReference>
<keyword evidence="4 6" id="KW-0904">Protein phosphatase</keyword>
<feature type="region of interest" description="Disordered" evidence="7">
    <location>
        <begin position="279"/>
        <end position="299"/>
    </location>
</feature>
<evidence type="ECO:0000256" key="6">
    <source>
        <dbReference type="RuleBase" id="RU003465"/>
    </source>
</evidence>
<evidence type="ECO:0000313" key="10">
    <source>
        <dbReference type="Proteomes" id="UP000039865"/>
    </source>
</evidence>
<dbReference type="InterPro" id="IPR000222">
    <property type="entry name" value="PP2C_BS"/>
</dbReference>
<evidence type="ECO:0000256" key="3">
    <source>
        <dbReference type="ARBA" id="ARBA00022801"/>
    </source>
</evidence>
<dbReference type="PROSITE" id="PS01032">
    <property type="entry name" value="PPM_1"/>
    <property type="match status" value="1"/>
</dbReference>
<evidence type="ECO:0000256" key="7">
    <source>
        <dbReference type="SAM" id="MobiDB-lite"/>
    </source>
</evidence>
<dbReference type="SMART" id="SM00332">
    <property type="entry name" value="PP2Cc"/>
    <property type="match status" value="1"/>
</dbReference>
<dbReference type="Pfam" id="PF00481">
    <property type="entry name" value="PP2C"/>
    <property type="match status" value="1"/>
</dbReference>
<dbReference type="PANTHER" id="PTHR47992">
    <property type="entry name" value="PROTEIN PHOSPHATASE"/>
    <property type="match status" value="1"/>
</dbReference>
<feature type="compositionally biased region" description="Polar residues" evidence="7">
    <location>
        <begin position="206"/>
        <end position="227"/>
    </location>
</feature>
<dbReference type="Proteomes" id="UP000039865">
    <property type="component" value="Unassembled WGS sequence"/>
</dbReference>
<comment type="similarity">
    <text evidence="6">Belongs to the PP2C family.</text>
</comment>
<dbReference type="GO" id="GO:0004722">
    <property type="term" value="F:protein serine/threonine phosphatase activity"/>
    <property type="evidence" value="ECO:0007669"/>
    <property type="project" value="InterPro"/>
</dbReference>
<dbReference type="OrthoDB" id="10264738at2759"/>
<dbReference type="EMBL" id="CCKQ01006914">
    <property type="protein sequence ID" value="CDW78250.1"/>
    <property type="molecule type" value="Genomic_DNA"/>
</dbReference>
<dbReference type="GO" id="GO:0046872">
    <property type="term" value="F:metal ion binding"/>
    <property type="evidence" value="ECO:0007669"/>
    <property type="project" value="UniProtKB-KW"/>
</dbReference>
<reference evidence="9 10" key="1">
    <citation type="submission" date="2014-06" db="EMBL/GenBank/DDBJ databases">
        <authorList>
            <person name="Swart Estienne"/>
        </authorList>
    </citation>
    <scope>NUCLEOTIDE SEQUENCE [LARGE SCALE GENOMIC DNA]</scope>
    <source>
        <strain evidence="9 10">130c</strain>
    </source>
</reference>
<dbReference type="SUPFAM" id="SSF81606">
    <property type="entry name" value="PP2C-like"/>
    <property type="match status" value="1"/>
</dbReference>
<evidence type="ECO:0000313" key="9">
    <source>
        <dbReference type="EMBL" id="CDW78250.1"/>
    </source>
</evidence>
<gene>
    <name evidence="9" type="primary">Contig3208.g3424</name>
    <name evidence="9" type="ORF">STYLEM_7225</name>
</gene>
<keyword evidence="10" id="KW-1185">Reference proteome</keyword>
<dbReference type="AlphaFoldDB" id="A0A078A7L8"/>